<dbReference type="EMBL" id="MJGC01000025">
    <property type="protein sequence ID" value="OEJ76889.1"/>
    <property type="molecule type" value="Genomic_DNA"/>
</dbReference>
<evidence type="ECO:0000256" key="1">
    <source>
        <dbReference type="SAM" id="MobiDB-lite"/>
    </source>
</evidence>
<reference evidence="2" key="1">
    <citation type="submission" date="2016-09" db="EMBL/GenBank/DDBJ databases">
        <title>Draft genome of thermotolerant cyanobacterium Desertifilum sp. strain IPPAS B-1220.</title>
        <authorList>
            <person name="Sinetova M.A."/>
            <person name="Bolakhan K."/>
            <person name="Zayadan B.K."/>
            <person name="Mironov K.S."/>
            <person name="Ustinova V."/>
            <person name="Kupriyanova E.V."/>
            <person name="Sidorov R.A."/>
            <person name="Skrypnik A.N."/>
            <person name="Gogoleva N.E."/>
            <person name="Gogolev Y.V."/>
            <person name="Los D.A."/>
        </authorList>
    </citation>
    <scope>NUCLEOTIDE SEQUENCE [LARGE SCALE GENOMIC DNA]</scope>
    <source>
        <strain evidence="2">IPPAS B-1220</strain>
    </source>
</reference>
<protein>
    <submittedName>
        <fullName evidence="2">Uncharacterized protein</fullName>
    </submittedName>
</protein>
<feature type="compositionally biased region" description="Low complexity" evidence="1">
    <location>
        <begin position="130"/>
        <end position="149"/>
    </location>
</feature>
<proteinExistence type="predicted"/>
<sequence length="676" mass="74770">MEYWEFLIQKEGDRAWLPLESPSVEILEGRYRVVARSSRPNTDVEIRLTHQSIEAGAKKRRVQKRHHRTNKDGLMVVFPFTSLQPGLWELSCIGDLMSDLLGNTWKYSIELEVLPVDSDAGAESDWEGQPPSTAEAASPAASESETISPQPVTPSPPLTLILDRETHVAYQGQPIILSGRVELAQAAGGAQNDAEVRAYQLQVCLLNPQNAESIQEVYVSLPLASLPLTFQYTLELPSTPSLRLMLGEVNLREVLSSDNQSPVLDTQGFTVAMGVNELIQTLSQRTTPPEEPSRGDPVDAELPTPKPVDLFFFDLVNQPKDDRAIVDLQPSPKQPLPPQLYQERSDPSERTPSKSPQLPLFLKPQPAEVPEPPPAEAEETEPETPEAETIPFPLEIPTSEPSGAELLQKMPPEAEEAFKALRLQDRFVERLSAIARAYVVAESSEEAQGDAEEFVEEDLTETLEALPVAAEEEQTLPTEEWVEDEPEVMLAPLGADSEADEVVVDDELFVSPGAAQLLPLEEKGEVRPEGTQALNVNLPAPLPISQVNPRVLPEEEPIPTPALQVPLEDLVAGEVLQIGVKLPQVESRLFVKLWLQDRQTRSLLEGPRLLTDLTPDLFGHLEAHTELVVPFGCMEIQIEAIAVEVTTQRESHKVTLNRMILPPDLPDFSLDEFEMS</sequence>
<name>A0A1E5QQE0_9CYAN</name>
<feature type="region of interest" description="Disordered" evidence="1">
    <location>
        <begin position="120"/>
        <end position="158"/>
    </location>
</feature>
<comment type="caution">
    <text evidence="2">The sequence shown here is derived from an EMBL/GenBank/DDBJ whole genome shotgun (WGS) entry which is preliminary data.</text>
</comment>
<dbReference type="STRING" id="1781255.BH720_02625"/>
<dbReference type="RefSeq" id="WP_069965598.1">
    <property type="nucleotide sequence ID" value="NZ_CM124774.1"/>
</dbReference>
<accession>A0A1E5QQE0</accession>
<feature type="compositionally biased region" description="Acidic residues" evidence="1">
    <location>
        <begin position="376"/>
        <end position="386"/>
    </location>
</feature>
<feature type="compositionally biased region" description="Basic and acidic residues" evidence="1">
    <location>
        <begin position="343"/>
        <end position="352"/>
    </location>
</feature>
<evidence type="ECO:0000313" key="2">
    <source>
        <dbReference type="EMBL" id="OEJ76889.1"/>
    </source>
</evidence>
<organism evidence="2">
    <name type="scientific">Desertifilum tharense IPPAS B-1220</name>
    <dbReference type="NCBI Taxonomy" id="1781255"/>
    <lineage>
        <taxon>Bacteria</taxon>
        <taxon>Bacillati</taxon>
        <taxon>Cyanobacteriota</taxon>
        <taxon>Cyanophyceae</taxon>
        <taxon>Desertifilales</taxon>
        <taxon>Desertifilaceae</taxon>
        <taxon>Desertifilum</taxon>
    </lineage>
</organism>
<feature type="region of interest" description="Disordered" evidence="1">
    <location>
        <begin position="324"/>
        <end position="394"/>
    </location>
</feature>
<dbReference type="AlphaFoldDB" id="A0A1E5QQE0"/>
<feature type="region of interest" description="Disordered" evidence="1">
    <location>
        <begin position="282"/>
        <end position="304"/>
    </location>
</feature>
<gene>
    <name evidence="2" type="ORF">BH720_02625</name>
</gene>
<dbReference type="OrthoDB" id="452859at2"/>